<accession>A0ABV5N7W8</accession>
<evidence type="ECO:0000313" key="2">
    <source>
        <dbReference type="EMBL" id="MFB9466369.1"/>
    </source>
</evidence>
<dbReference type="Proteomes" id="UP001589709">
    <property type="component" value="Unassembled WGS sequence"/>
</dbReference>
<feature type="compositionally biased region" description="Basic and acidic residues" evidence="1">
    <location>
        <begin position="1"/>
        <end position="13"/>
    </location>
</feature>
<feature type="region of interest" description="Disordered" evidence="1">
    <location>
        <begin position="1"/>
        <end position="52"/>
    </location>
</feature>
<dbReference type="RefSeq" id="WP_381349290.1">
    <property type="nucleotide sequence ID" value="NZ_JBHMCY010000067.1"/>
</dbReference>
<protein>
    <submittedName>
        <fullName evidence="2">Uncharacterized protein</fullName>
    </submittedName>
</protein>
<sequence length="52" mass="5080">MFDDVVIGRHGDDMSTGAPFPAAGPRHATTADGTGAPVRQGLTGSGAPSAEA</sequence>
<gene>
    <name evidence="2" type="ORF">ACFF45_27565</name>
</gene>
<name>A0ABV5N7W8_9ACTN</name>
<evidence type="ECO:0000313" key="3">
    <source>
        <dbReference type="Proteomes" id="UP001589709"/>
    </source>
</evidence>
<keyword evidence="3" id="KW-1185">Reference proteome</keyword>
<reference evidence="2 3" key="1">
    <citation type="submission" date="2024-09" db="EMBL/GenBank/DDBJ databases">
        <authorList>
            <person name="Sun Q."/>
            <person name="Mori K."/>
        </authorList>
    </citation>
    <scope>NUCLEOTIDE SEQUENCE [LARGE SCALE GENOMIC DNA]</scope>
    <source>
        <strain evidence="2 3">JCM 6917</strain>
    </source>
</reference>
<evidence type="ECO:0000256" key="1">
    <source>
        <dbReference type="SAM" id="MobiDB-lite"/>
    </source>
</evidence>
<proteinExistence type="predicted"/>
<organism evidence="2 3">
    <name type="scientific">Streptomyces cinereospinus</name>
    <dbReference type="NCBI Taxonomy" id="285561"/>
    <lineage>
        <taxon>Bacteria</taxon>
        <taxon>Bacillati</taxon>
        <taxon>Actinomycetota</taxon>
        <taxon>Actinomycetes</taxon>
        <taxon>Kitasatosporales</taxon>
        <taxon>Streptomycetaceae</taxon>
        <taxon>Streptomyces</taxon>
    </lineage>
</organism>
<comment type="caution">
    <text evidence="2">The sequence shown here is derived from an EMBL/GenBank/DDBJ whole genome shotgun (WGS) entry which is preliminary data.</text>
</comment>
<dbReference type="EMBL" id="JBHMCY010000067">
    <property type="protein sequence ID" value="MFB9466369.1"/>
    <property type="molecule type" value="Genomic_DNA"/>
</dbReference>